<gene>
    <name evidence="1" type="ORF">ABIE37_001296</name>
</gene>
<dbReference type="RefSeq" id="WP_354227829.1">
    <property type="nucleotide sequence ID" value="NZ_JBEPSN010000002.1"/>
</dbReference>
<name>A0ABV2P429_9MICC</name>
<dbReference type="Pfam" id="PF19739">
    <property type="entry name" value="DUF6228"/>
    <property type="match status" value="1"/>
</dbReference>
<evidence type="ECO:0000313" key="2">
    <source>
        <dbReference type="Proteomes" id="UP001549307"/>
    </source>
</evidence>
<evidence type="ECO:0000313" key="1">
    <source>
        <dbReference type="EMBL" id="MET4539524.1"/>
    </source>
</evidence>
<organism evidence="1 2">
    <name type="scientific">Arthrobacter bambusae</name>
    <dbReference type="NCBI Taxonomy" id="1338426"/>
    <lineage>
        <taxon>Bacteria</taxon>
        <taxon>Bacillati</taxon>
        <taxon>Actinomycetota</taxon>
        <taxon>Actinomycetes</taxon>
        <taxon>Micrococcales</taxon>
        <taxon>Micrococcaceae</taxon>
        <taxon>Arthrobacter</taxon>
    </lineage>
</organism>
<protein>
    <submittedName>
        <fullName evidence="1">Uncharacterized protein</fullName>
    </submittedName>
</protein>
<dbReference type="Proteomes" id="UP001549307">
    <property type="component" value="Unassembled WGS sequence"/>
</dbReference>
<proteinExistence type="predicted"/>
<sequence>MNEVTIGHQGELRFRVEPIERNSDGTFDYVVVTANLEGLRVSKRVYDFDRWSPLLSYFEELANNWRGWNGDKTFDSLEGDFRLSAKHDGHVRVSFELEETYPPNPWAAKGQIVLDPGEELTAAVEALRALSSAR</sequence>
<dbReference type="EMBL" id="JBEPSN010000002">
    <property type="protein sequence ID" value="MET4539524.1"/>
    <property type="molecule type" value="Genomic_DNA"/>
</dbReference>
<comment type="caution">
    <text evidence="1">The sequence shown here is derived from an EMBL/GenBank/DDBJ whole genome shotgun (WGS) entry which is preliminary data.</text>
</comment>
<dbReference type="InterPro" id="IPR046196">
    <property type="entry name" value="DUF6228"/>
</dbReference>
<keyword evidence="2" id="KW-1185">Reference proteome</keyword>
<reference evidence="1 2" key="1">
    <citation type="submission" date="2024-06" db="EMBL/GenBank/DDBJ databases">
        <title>Sorghum-associated microbial communities from plants grown in Nebraska, USA.</title>
        <authorList>
            <person name="Schachtman D."/>
        </authorList>
    </citation>
    <scope>NUCLEOTIDE SEQUENCE [LARGE SCALE GENOMIC DNA]</scope>
    <source>
        <strain evidence="1 2">3552</strain>
    </source>
</reference>
<dbReference type="GeneID" id="92752251"/>
<accession>A0ABV2P429</accession>